<feature type="compositionally biased region" description="Low complexity" evidence="2">
    <location>
        <begin position="600"/>
        <end position="611"/>
    </location>
</feature>
<organism evidence="5 6">
    <name type="scientific">Tetrahymena thermophila (strain SB210)</name>
    <dbReference type="NCBI Taxonomy" id="312017"/>
    <lineage>
        <taxon>Eukaryota</taxon>
        <taxon>Sar</taxon>
        <taxon>Alveolata</taxon>
        <taxon>Ciliophora</taxon>
        <taxon>Intramacronucleata</taxon>
        <taxon>Oligohymenophorea</taxon>
        <taxon>Hymenostomatida</taxon>
        <taxon>Tetrahymenina</taxon>
        <taxon>Tetrahymenidae</taxon>
        <taxon>Tetrahymena</taxon>
    </lineage>
</organism>
<dbReference type="Pfam" id="PF14644">
    <property type="entry name" value="DUF4456"/>
    <property type="match status" value="1"/>
</dbReference>
<evidence type="ECO:0000313" key="6">
    <source>
        <dbReference type="Proteomes" id="UP000009168"/>
    </source>
</evidence>
<dbReference type="KEGG" id="tet:TTHERM_00924250"/>
<feature type="coiled-coil region" evidence="1">
    <location>
        <begin position="178"/>
        <end position="205"/>
    </location>
</feature>
<reference evidence="6" key="1">
    <citation type="journal article" date="2006" name="PLoS Biol.">
        <title>Macronuclear genome sequence of the ciliate Tetrahymena thermophila, a model eukaryote.</title>
        <authorList>
            <person name="Eisen J.A."/>
            <person name="Coyne R.S."/>
            <person name="Wu M."/>
            <person name="Wu D."/>
            <person name="Thiagarajan M."/>
            <person name="Wortman J.R."/>
            <person name="Badger J.H."/>
            <person name="Ren Q."/>
            <person name="Amedeo P."/>
            <person name="Jones K.M."/>
            <person name="Tallon L.J."/>
            <person name="Delcher A.L."/>
            <person name="Salzberg S.L."/>
            <person name="Silva J.C."/>
            <person name="Haas B.J."/>
            <person name="Majoros W.H."/>
            <person name="Farzad M."/>
            <person name="Carlton J.M."/>
            <person name="Smith R.K. Jr."/>
            <person name="Garg J."/>
            <person name="Pearlman R.E."/>
            <person name="Karrer K.M."/>
            <person name="Sun L."/>
            <person name="Manning G."/>
            <person name="Elde N.C."/>
            <person name="Turkewitz A.P."/>
            <person name="Asai D.J."/>
            <person name="Wilkes D.E."/>
            <person name="Wang Y."/>
            <person name="Cai H."/>
            <person name="Collins K."/>
            <person name="Stewart B.A."/>
            <person name="Lee S.R."/>
            <person name="Wilamowska K."/>
            <person name="Weinberg Z."/>
            <person name="Ruzzo W.L."/>
            <person name="Wloga D."/>
            <person name="Gaertig J."/>
            <person name="Frankel J."/>
            <person name="Tsao C.-C."/>
            <person name="Gorovsky M.A."/>
            <person name="Keeling P.J."/>
            <person name="Waller R.F."/>
            <person name="Patron N.J."/>
            <person name="Cherry J.M."/>
            <person name="Stover N.A."/>
            <person name="Krieger C.J."/>
            <person name="del Toro C."/>
            <person name="Ryder H.F."/>
            <person name="Williamson S.C."/>
            <person name="Barbeau R.A."/>
            <person name="Hamilton E.P."/>
            <person name="Orias E."/>
        </authorList>
    </citation>
    <scope>NUCLEOTIDE SEQUENCE [LARGE SCALE GENOMIC DNA]</scope>
    <source>
        <strain evidence="6">SB210</strain>
    </source>
</reference>
<dbReference type="eggNOG" id="ENOG502QT47">
    <property type="taxonomic scope" value="Eukaryota"/>
</dbReference>
<dbReference type="Proteomes" id="UP000009168">
    <property type="component" value="Unassembled WGS sequence"/>
</dbReference>
<dbReference type="HOGENOM" id="CLU_004426_0_0_1"/>
<dbReference type="GeneID" id="7843169"/>
<accession>Q23WL9</accession>
<feature type="domain" description="DUF4455" evidence="3">
    <location>
        <begin position="100"/>
        <end position="567"/>
    </location>
</feature>
<dbReference type="Pfam" id="PF14643">
    <property type="entry name" value="DUF4455"/>
    <property type="match status" value="1"/>
</dbReference>
<dbReference type="InParanoid" id="Q23WL9"/>
<feature type="compositionally biased region" description="Low complexity" evidence="2">
    <location>
        <begin position="713"/>
        <end position="722"/>
    </location>
</feature>
<feature type="region of interest" description="Disordered" evidence="2">
    <location>
        <begin position="679"/>
        <end position="724"/>
    </location>
</feature>
<feature type="region of interest" description="Disordered" evidence="2">
    <location>
        <begin position="600"/>
        <end position="632"/>
    </location>
</feature>
<name>Q23WL9_TETTS</name>
<feature type="coiled-coil region" evidence="1">
    <location>
        <begin position="1034"/>
        <end position="1079"/>
    </location>
</feature>
<dbReference type="EMBL" id="GG662607">
    <property type="protein sequence ID" value="EAS00961.2"/>
    <property type="molecule type" value="Genomic_DNA"/>
</dbReference>
<keyword evidence="6" id="KW-1185">Reference proteome</keyword>
<dbReference type="PANTHER" id="PTHR21444">
    <property type="entry name" value="COILED-COIL DOMAIN-CONTAINING PROTEIN 180"/>
    <property type="match status" value="1"/>
</dbReference>
<dbReference type="PANTHER" id="PTHR21444:SF14">
    <property type="entry name" value="COILED-COIL DOMAIN-CONTAINING PROTEIN 180"/>
    <property type="match status" value="1"/>
</dbReference>
<dbReference type="OrthoDB" id="431588at2759"/>
<evidence type="ECO:0000256" key="2">
    <source>
        <dbReference type="SAM" id="MobiDB-lite"/>
    </source>
</evidence>
<dbReference type="RefSeq" id="XP_001021206.2">
    <property type="nucleotide sequence ID" value="XM_001021206.2"/>
</dbReference>
<feature type="domain" description="DUF4456" evidence="4">
    <location>
        <begin position="1176"/>
        <end position="1377"/>
    </location>
</feature>
<proteinExistence type="predicted"/>
<keyword evidence="1" id="KW-0175">Coiled coil</keyword>
<feature type="compositionally biased region" description="Basic and acidic residues" evidence="2">
    <location>
        <begin position="619"/>
        <end position="632"/>
    </location>
</feature>
<dbReference type="InterPro" id="IPR027914">
    <property type="entry name" value="DUF4456"/>
</dbReference>
<evidence type="ECO:0000256" key="1">
    <source>
        <dbReference type="SAM" id="Coils"/>
    </source>
</evidence>
<sequence length="1529" mass="180056">MKTFTGTQRQSQNLDKLTMMQFKATTDLHSQLVKERKKIDSTRVFVNTGKELLKQARIEKMNEKLNPIKDMTIESEVIALSNFSKPFTHPRTQEMIQKQRESRRDRHIKTLNDFEKWTESLSNDVVDSYTEIKHDIEDYFIQHDKELNAYFDKFSDQELLKREKDLLDEINQIVVECGIKKENKVDNLDNRLEDLEKEREKNLKFFCDKLEFTLIDIAFELEPQVKVLVDIKRKEFEQIVAQKRIENDDYIAKIKQQQKESFEAFVQRQNQVDKRWRKLKHDAAFEEFMVDIKKMEYVNPDKRIQLYEELKRQHVTIYNKRNSFIQKLDKLDILNISKAYVEKWIEDTKNFHEQAQEILDARFEALIKESEEAKQHSIDRINQLHDRLEYVGHLNTQDLSSLIELECISISNKLYEDSRDLLTKAIKFVEESDFKQNELVNNIGKFFKNIGEKNDENKKNYTKMNFEYELKKANIADENDEKLIQLNDEFEKIKVEMKMALHHPKLNEVLDTCFKKIDEIENEYRDFHDKNQSLAKEHPTFILNLYAGFEKAVAQFFELHDVSKKQELEQRNLKRATEKAQKLIEREDKMKEIEEYKAAQEAAAAKKGGAPPKKPPPKKAGDPKKAAAEAEQRLKTAIEQIGIEQVEQFTSSVTQNQYVVAYSVEEIAKRFYEIQEEEKKEEVAEAPQQQELKPPEPVPAAATGNKKDDKKAQQPAPAAKNAKVPEQVSTFEIPVLEEEKPIIPVDFKADPPVDPEGRIILEKNVVVELNFMVNLIENCKRKLFDYISKLQNDVIDSAKSNDKDFIENSILILDERLKAHYPLKGKMEVEIYQIRSAQITVHKKRYERHARTTIEKVDLQTEHFNFLMEQAFEDLQEHEVEQKNYKESLSSATTLAKLQGIQNHVKENAFKFGEKIRDLEEKLTVLGNAEVEFLLQKNRAFIKESKLFEDGGEYSKDEVQWYEGMMKEIDDQLNSQKQKRNISIAEILKHLNQKKTELLEAFEKQYVIAIEELAAKDGTGKKYGRPRRYVQERMRTEMTKCEKAQDAVNELLAQLRNMYTEYKDNIKNVQYHLDEAKKQNSKDLFAMRVRQTLMTLRTCIGRYATHLDALKPDSQVQEMPRVTYIEKKFDCVLDPTEQEQDLIWKEAELEFIGPLFFQKEPHKFMDWVTEIEKNTILEAQKIYVGDKSKFLTGADKCPDYLRNYIQNNRKNAEEFRISSCRNLRNSCEELSQLSTNISEMIIQSMNARYSFNLNLKDDIQMKEFAQLQNMHQEKKQQHLQQLRPNLSNPQCKPELIDLVKREKERITNYFQSCKQFKESLLDLRFVESNEFFKSLLNHFEFLLTYYDSEVLFEDFKKLPGDDDIQKKHENIKVLLRMKQKGTVIDTSSERSLSKVWDGILLTTFCFDDKKIEYKLTTIQEDDKAKGGAKKDAKKAPPAKAPPAPAKGGKPNDKQQEVLEENPNLTKAIKSFKTYRQKSANSWKKQILEDFKKSFEGRVQQIKTFFEKQEMDEYKFEFKWEQNVSSLNNL</sequence>
<evidence type="ECO:0000259" key="3">
    <source>
        <dbReference type="Pfam" id="PF14643"/>
    </source>
</evidence>
<dbReference type="InterPro" id="IPR028089">
    <property type="entry name" value="DUF4455"/>
</dbReference>
<gene>
    <name evidence="5" type="ORF">TTHERM_00924250</name>
</gene>
<feature type="compositionally biased region" description="Basic and acidic residues" evidence="2">
    <location>
        <begin position="1424"/>
        <end position="1434"/>
    </location>
</feature>
<feature type="region of interest" description="Disordered" evidence="2">
    <location>
        <begin position="1424"/>
        <end position="1462"/>
    </location>
</feature>
<evidence type="ECO:0000313" key="5">
    <source>
        <dbReference type="EMBL" id="EAS00961.2"/>
    </source>
</evidence>
<protein>
    <submittedName>
        <fullName evidence="5">Uncharacterized protein</fullName>
    </submittedName>
</protein>
<evidence type="ECO:0000259" key="4">
    <source>
        <dbReference type="Pfam" id="PF14644"/>
    </source>
</evidence>